<evidence type="ECO:0000256" key="2">
    <source>
        <dbReference type="ARBA" id="ARBA00022490"/>
    </source>
</evidence>
<evidence type="ECO:0000256" key="8">
    <source>
        <dbReference type="ARBA" id="ARBA00038091"/>
    </source>
</evidence>
<dbReference type="InterPro" id="IPR019614">
    <property type="entry name" value="SAM-dep_methyl-trfase"/>
</dbReference>
<dbReference type="Gene3D" id="3.30.750.80">
    <property type="entry name" value="RNA methyltransferase domain (HRMD) like"/>
    <property type="match status" value="1"/>
</dbReference>
<evidence type="ECO:0000259" key="9">
    <source>
        <dbReference type="SMART" id="SM00359"/>
    </source>
</evidence>
<dbReference type="CDD" id="cd21153">
    <property type="entry name" value="PUA_RlmI"/>
    <property type="match status" value="1"/>
</dbReference>
<accession>A0ABM8S362</accession>
<keyword evidence="4 10" id="KW-0489">Methyltransferase</keyword>
<dbReference type="SUPFAM" id="SSF88697">
    <property type="entry name" value="PUA domain-like"/>
    <property type="match status" value="1"/>
</dbReference>
<dbReference type="InterPro" id="IPR036974">
    <property type="entry name" value="PUA_sf"/>
</dbReference>
<dbReference type="Gene3D" id="2.30.130.10">
    <property type="entry name" value="PUA domain"/>
    <property type="match status" value="1"/>
</dbReference>
<dbReference type="EMBL" id="CAJNBJ010000018">
    <property type="protein sequence ID" value="CAE6786180.1"/>
    <property type="molecule type" value="Genomic_DNA"/>
</dbReference>
<dbReference type="PANTHER" id="PTHR42873">
    <property type="entry name" value="RIBOSOMAL RNA LARGE SUBUNIT METHYLTRANSFERASE"/>
    <property type="match status" value="1"/>
</dbReference>
<evidence type="ECO:0000313" key="11">
    <source>
        <dbReference type="Proteomes" id="UP000675880"/>
    </source>
</evidence>
<dbReference type="SMART" id="SM00359">
    <property type="entry name" value="PUA"/>
    <property type="match status" value="1"/>
</dbReference>
<gene>
    <name evidence="10" type="primary">rlmI</name>
    <name evidence="10" type="ORF">NSPZN2_50119</name>
</gene>
<keyword evidence="11" id="KW-1185">Reference proteome</keyword>
<dbReference type="Gene3D" id="3.40.50.150">
    <property type="entry name" value="Vaccinia Virus protein VP39"/>
    <property type="match status" value="1"/>
</dbReference>
<dbReference type="InterPro" id="IPR002478">
    <property type="entry name" value="PUA"/>
</dbReference>
<dbReference type="Pfam" id="PF10672">
    <property type="entry name" value="Methyltrans_SAM"/>
    <property type="match status" value="1"/>
</dbReference>
<comment type="subcellular location">
    <subcellularLocation>
        <location evidence="1">Cytoplasm</location>
    </subcellularLocation>
</comment>
<evidence type="ECO:0000256" key="3">
    <source>
        <dbReference type="ARBA" id="ARBA00022552"/>
    </source>
</evidence>
<dbReference type="InterPro" id="IPR041532">
    <property type="entry name" value="RlmI-like_PUA"/>
</dbReference>
<keyword evidence="7" id="KW-0694">RNA-binding</keyword>
<dbReference type="CDD" id="cd11572">
    <property type="entry name" value="RlmI_M_like"/>
    <property type="match status" value="1"/>
</dbReference>
<evidence type="ECO:0000256" key="4">
    <source>
        <dbReference type="ARBA" id="ARBA00022603"/>
    </source>
</evidence>
<dbReference type="PROSITE" id="PS50890">
    <property type="entry name" value="PUA"/>
    <property type="match status" value="1"/>
</dbReference>
<dbReference type="SUPFAM" id="SSF53335">
    <property type="entry name" value="S-adenosyl-L-methionine-dependent methyltransferases"/>
    <property type="match status" value="1"/>
</dbReference>
<evidence type="ECO:0000256" key="6">
    <source>
        <dbReference type="ARBA" id="ARBA00022691"/>
    </source>
</evidence>
<dbReference type="PANTHER" id="PTHR42873:SF1">
    <property type="entry name" value="S-ADENOSYLMETHIONINE-DEPENDENT METHYLTRANSFERASE DOMAIN-CONTAINING PROTEIN"/>
    <property type="match status" value="1"/>
</dbReference>
<name>A0ABM8S362_9BACT</name>
<evidence type="ECO:0000256" key="1">
    <source>
        <dbReference type="ARBA" id="ARBA00004496"/>
    </source>
</evidence>
<sequence length="400" mass="43997">MTMTQPVTGSTAKVLLTAERDQPRYYGHLWVFDTNVAEVLGTPAPGDLVDVYTHRKRFLGRGLYNPHSKIRVRLLTFQEEPVDEAFFAARLRAAAALRRTVTPHANACRLVHGESDLLPGLVVDRFADVAVMQTLGYGMDVRKELLGDVLTQEAGVKSVYLRNDAKSRALEGLPLSKGFLRGEGPTTVHIHEGKAQFTVDIAEGQKTGWFCDQRENRLAAAVYAKGKRVLEAFCHTGAFGMQAALAGAQSVEGLDVSAAAVALAQAHAEQNRVASICTYRQADAFDELRVLERNQQRYDVVILDPPAFARSKKAVPHALAGYKDVNLRGLRLLQPGGVLVSCSCSQPVTDDEFWKMLQSAARDAQRQIRLLEQRGQGPDHPVLAGMPETRYLKCLIVQVL</sequence>
<dbReference type="Proteomes" id="UP000675880">
    <property type="component" value="Unassembled WGS sequence"/>
</dbReference>
<dbReference type="GO" id="GO:0032259">
    <property type="term" value="P:methylation"/>
    <property type="evidence" value="ECO:0007669"/>
    <property type="project" value="UniProtKB-KW"/>
</dbReference>
<dbReference type="InterPro" id="IPR029063">
    <property type="entry name" value="SAM-dependent_MTases_sf"/>
</dbReference>
<proteinExistence type="inferred from homology"/>
<keyword evidence="5 10" id="KW-0808">Transferase</keyword>
<dbReference type="EC" id="2.1.1.191" evidence="10"/>
<dbReference type="Pfam" id="PF17785">
    <property type="entry name" value="PUA_3"/>
    <property type="match status" value="1"/>
</dbReference>
<keyword evidence="2" id="KW-0963">Cytoplasm</keyword>
<reference evidence="10 11" key="1">
    <citation type="submission" date="2021-02" db="EMBL/GenBank/DDBJ databases">
        <authorList>
            <person name="Han P."/>
        </authorList>
    </citation>
    <scope>NUCLEOTIDE SEQUENCE [LARGE SCALE GENOMIC DNA]</scope>
    <source>
        <strain evidence="10">Candidatus Nitrospira sp. ZN2</strain>
    </source>
</reference>
<comment type="similarity">
    <text evidence="8">Belongs to the methyltransferase superfamily. RlmI family.</text>
</comment>
<keyword evidence="6" id="KW-0949">S-adenosyl-L-methionine</keyword>
<evidence type="ECO:0000256" key="5">
    <source>
        <dbReference type="ARBA" id="ARBA00022679"/>
    </source>
</evidence>
<protein>
    <submittedName>
        <fullName evidence="10">Ribosomal RNA large subunit methyltransferase I</fullName>
        <ecNumber evidence="10">2.1.1.191</ecNumber>
    </submittedName>
</protein>
<dbReference type="CDD" id="cd02440">
    <property type="entry name" value="AdoMet_MTases"/>
    <property type="match status" value="1"/>
</dbReference>
<evidence type="ECO:0000313" key="10">
    <source>
        <dbReference type="EMBL" id="CAE6786180.1"/>
    </source>
</evidence>
<feature type="domain" description="PUA" evidence="9">
    <location>
        <begin position="12"/>
        <end position="96"/>
    </location>
</feature>
<dbReference type="GO" id="GO:0008168">
    <property type="term" value="F:methyltransferase activity"/>
    <property type="evidence" value="ECO:0007669"/>
    <property type="project" value="UniProtKB-KW"/>
</dbReference>
<dbReference type="InterPro" id="IPR015947">
    <property type="entry name" value="PUA-like_sf"/>
</dbReference>
<organism evidence="10 11">
    <name type="scientific">Nitrospira defluvii</name>
    <dbReference type="NCBI Taxonomy" id="330214"/>
    <lineage>
        <taxon>Bacteria</taxon>
        <taxon>Pseudomonadati</taxon>
        <taxon>Nitrospirota</taxon>
        <taxon>Nitrospiria</taxon>
        <taxon>Nitrospirales</taxon>
        <taxon>Nitrospiraceae</taxon>
        <taxon>Nitrospira</taxon>
    </lineage>
</organism>
<comment type="caution">
    <text evidence="10">The sequence shown here is derived from an EMBL/GenBank/DDBJ whole genome shotgun (WGS) entry which is preliminary data.</text>
</comment>
<evidence type="ECO:0000256" key="7">
    <source>
        <dbReference type="ARBA" id="ARBA00022884"/>
    </source>
</evidence>
<keyword evidence="3" id="KW-0698">rRNA processing</keyword>